<evidence type="ECO:0000256" key="7">
    <source>
        <dbReference type="SAM" id="SignalP"/>
    </source>
</evidence>
<evidence type="ECO:0000259" key="8">
    <source>
        <dbReference type="Pfam" id="PF00082"/>
    </source>
</evidence>
<keyword evidence="2 5" id="KW-0645">Protease</keyword>
<dbReference type="GO" id="GO:0016787">
    <property type="term" value="F:hydrolase activity"/>
    <property type="evidence" value="ECO:0007669"/>
    <property type="project" value="UniProtKB-KW"/>
</dbReference>
<organism evidence="10 11">
    <name type="scientific">Banduia mediterranea</name>
    <dbReference type="NCBI Taxonomy" id="3075609"/>
    <lineage>
        <taxon>Bacteria</taxon>
        <taxon>Pseudomonadati</taxon>
        <taxon>Pseudomonadota</taxon>
        <taxon>Gammaproteobacteria</taxon>
        <taxon>Nevskiales</taxon>
        <taxon>Algiphilaceae</taxon>
        <taxon>Banduia</taxon>
    </lineage>
</organism>
<evidence type="ECO:0000256" key="2">
    <source>
        <dbReference type="ARBA" id="ARBA00022670"/>
    </source>
</evidence>
<feature type="domain" description="Peptidase C-terminal archaeal/bacterial" evidence="9">
    <location>
        <begin position="493"/>
        <end position="560"/>
    </location>
</feature>
<dbReference type="PROSITE" id="PS51892">
    <property type="entry name" value="SUBTILASE"/>
    <property type="match status" value="1"/>
</dbReference>
<dbReference type="Gene3D" id="3.40.50.200">
    <property type="entry name" value="Peptidase S8/S53 domain"/>
    <property type="match status" value="1"/>
</dbReference>
<dbReference type="InterPro" id="IPR022398">
    <property type="entry name" value="Peptidase_S8_His-AS"/>
</dbReference>
<keyword evidence="11" id="KW-1185">Reference proteome</keyword>
<dbReference type="Gene3D" id="2.60.120.380">
    <property type="match status" value="2"/>
</dbReference>
<dbReference type="RefSeq" id="WP_311366379.1">
    <property type="nucleotide sequence ID" value="NZ_JAVRIC010000031.1"/>
</dbReference>
<dbReference type="InterPro" id="IPR050131">
    <property type="entry name" value="Peptidase_S8_subtilisin-like"/>
</dbReference>
<dbReference type="PANTHER" id="PTHR43806">
    <property type="entry name" value="PEPTIDASE S8"/>
    <property type="match status" value="1"/>
</dbReference>
<evidence type="ECO:0000256" key="5">
    <source>
        <dbReference type="PROSITE-ProRule" id="PRU01240"/>
    </source>
</evidence>
<feature type="region of interest" description="Disordered" evidence="6">
    <location>
        <begin position="188"/>
        <end position="209"/>
    </location>
</feature>
<dbReference type="PANTHER" id="PTHR43806:SF11">
    <property type="entry name" value="CEREVISIN-RELATED"/>
    <property type="match status" value="1"/>
</dbReference>
<dbReference type="InterPro" id="IPR034176">
    <property type="entry name" value="Peptidases_S8_13"/>
</dbReference>
<protein>
    <submittedName>
        <fullName evidence="10">S8 family peptidase</fullName>
        <ecNumber evidence="10">3.4.-.-</ecNumber>
    </submittedName>
</protein>
<feature type="active site" description="Charge relay system" evidence="5">
    <location>
        <position position="404"/>
    </location>
</feature>
<dbReference type="Pfam" id="PF00082">
    <property type="entry name" value="Peptidase_S8"/>
    <property type="match status" value="1"/>
</dbReference>
<feature type="active site" description="Charge relay system" evidence="5">
    <location>
        <position position="224"/>
    </location>
</feature>
<evidence type="ECO:0000256" key="4">
    <source>
        <dbReference type="ARBA" id="ARBA00022825"/>
    </source>
</evidence>
<dbReference type="SUPFAM" id="SSF89260">
    <property type="entry name" value="Collagen-binding domain"/>
    <property type="match status" value="1"/>
</dbReference>
<reference evidence="10 11" key="1">
    <citation type="submission" date="2023-09" db="EMBL/GenBank/DDBJ databases">
        <authorList>
            <person name="Rey-Velasco X."/>
        </authorList>
    </citation>
    <scope>NUCLEOTIDE SEQUENCE [LARGE SCALE GENOMIC DNA]</scope>
    <source>
        <strain evidence="10 11">W345</strain>
    </source>
</reference>
<dbReference type="PROSITE" id="PS00138">
    <property type="entry name" value="SUBTILASE_SER"/>
    <property type="match status" value="1"/>
</dbReference>
<keyword evidence="3 5" id="KW-0378">Hydrolase</keyword>
<dbReference type="InterPro" id="IPR000209">
    <property type="entry name" value="Peptidase_S8/S53_dom"/>
</dbReference>
<name>A0ABU2WM63_9GAMM</name>
<feature type="signal peptide" evidence="7">
    <location>
        <begin position="1"/>
        <end position="30"/>
    </location>
</feature>
<evidence type="ECO:0000256" key="1">
    <source>
        <dbReference type="ARBA" id="ARBA00011073"/>
    </source>
</evidence>
<evidence type="ECO:0000313" key="10">
    <source>
        <dbReference type="EMBL" id="MDT0498967.1"/>
    </source>
</evidence>
<feature type="domain" description="Peptidase S8/S53" evidence="8">
    <location>
        <begin position="155"/>
        <end position="450"/>
    </location>
</feature>
<evidence type="ECO:0000313" key="11">
    <source>
        <dbReference type="Proteomes" id="UP001254608"/>
    </source>
</evidence>
<dbReference type="EMBL" id="JAVRIC010000031">
    <property type="protein sequence ID" value="MDT0498967.1"/>
    <property type="molecule type" value="Genomic_DNA"/>
</dbReference>
<sequence length="689" mass="69046">MTGISSHAGRVFGVMFLVVLGWCLMPAAHAAADGPQQRIIVKFNSKLRLEPDNERAVPAALTLAAANYGVSLRPLREIATGAQVLALIGQRVDDQAMARLAAALARLPGVAYAEQDRLMHPLMTPNDSRYSEQWSLYGASGGGMNVEPAWDTTAGSGVVVAVIDTGYRPHADLAANIVGGYDFISDTSVSNDGDGRDSDAKDPGDWTTAGECGAGSGAYDSSWHGTHVSGTIAAVTNNSTGVAGIAYQAKVLPLRVLGTCGGYTSDIADAIIWASGGSVSGVPSNAYPAQVINMSLGGGGSCGSTTQSAINTARANGTTVIVAAGNENTNASNSSPANCSGVVAVAAVGPSGGRAYYSNYGSIVDIAAPGGDMSSSSADGILSTLNSGTTTPGSDAYAYYQGTSMATPHVAGLAALLYAVDPTITPTEVESTLSSTARAFPATCSSCGVGIIDAAAAVAAASGGGGGEDPPPTGSELENGVPVSGLAGASGETQTFTIDIPSGASNLVVAISGGSGDADLYVRYGSAPTSSSYDCRPYLNGNNESCSFGSPAAGTWYASVVGYSSYSGLNLEASWTLGGGGGGSGACDAGYTEYSGSLSGSGSSAYAPDTSGVYAASGTFLAALSGPSSADFDLYLQQKRSNGSWRNVASSLGYTSSEAIDTSQSSGTYRWRVYSYSGSGSYTLCASMP</sequence>
<dbReference type="Pfam" id="PF04151">
    <property type="entry name" value="PPC"/>
    <property type="match status" value="1"/>
</dbReference>
<evidence type="ECO:0000256" key="6">
    <source>
        <dbReference type="SAM" id="MobiDB-lite"/>
    </source>
</evidence>
<dbReference type="EC" id="3.4.-.-" evidence="10"/>
<feature type="region of interest" description="Disordered" evidence="6">
    <location>
        <begin position="461"/>
        <end position="488"/>
    </location>
</feature>
<dbReference type="CDD" id="cd07496">
    <property type="entry name" value="Peptidases_S8_13"/>
    <property type="match status" value="1"/>
</dbReference>
<dbReference type="PROSITE" id="PS00137">
    <property type="entry name" value="SUBTILASE_HIS"/>
    <property type="match status" value="1"/>
</dbReference>
<dbReference type="InterPro" id="IPR007280">
    <property type="entry name" value="Peptidase_C_arc/bac"/>
</dbReference>
<dbReference type="SUPFAM" id="SSF52743">
    <property type="entry name" value="Subtilisin-like"/>
    <property type="match status" value="1"/>
</dbReference>
<comment type="similarity">
    <text evidence="1 5">Belongs to the peptidase S8 family.</text>
</comment>
<gene>
    <name evidence="10" type="ORF">RM530_16610</name>
</gene>
<feature type="active site" description="Charge relay system" evidence="5">
    <location>
        <position position="164"/>
    </location>
</feature>
<dbReference type="InterPro" id="IPR023828">
    <property type="entry name" value="Peptidase_S8_Ser-AS"/>
</dbReference>
<proteinExistence type="inferred from homology"/>
<accession>A0ABU2WM63</accession>
<dbReference type="InterPro" id="IPR015500">
    <property type="entry name" value="Peptidase_S8_subtilisin-rel"/>
</dbReference>
<comment type="caution">
    <text evidence="10">The sequence shown here is derived from an EMBL/GenBank/DDBJ whole genome shotgun (WGS) entry which is preliminary data.</text>
</comment>
<keyword evidence="4 5" id="KW-0720">Serine protease</keyword>
<keyword evidence="7" id="KW-0732">Signal</keyword>
<evidence type="ECO:0000259" key="9">
    <source>
        <dbReference type="Pfam" id="PF04151"/>
    </source>
</evidence>
<dbReference type="PRINTS" id="PR00723">
    <property type="entry name" value="SUBTILISIN"/>
</dbReference>
<dbReference type="InterPro" id="IPR036852">
    <property type="entry name" value="Peptidase_S8/S53_dom_sf"/>
</dbReference>
<feature type="chain" id="PRO_5045331747" evidence="7">
    <location>
        <begin position="31"/>
        <end position="689"/>
    </location>
</feature>
<evidence type="ECO:0000256" key="3">
    <source>
        <dbReference type="ARBA" id="ARBA00022801"/>
    </source>
</evidence>
<dbReference type="Proteomes" id="UP001254608">
    <property type="component" value="Unassembled WGS sequence"/>
</dbReference>
<feature type="compositionally biased region" description="Basic and acidic residues" evidence="6">
    <location>
        <begin position="193"/>
        <end position="204"/>
    </location>
</feature>